<reference evidence="2 3" key="1">
    <citation type="submission" date="2024-04" db="EMBL/GenBank/DDBJ databases">
        <authorList>
            <person name="Waldvogel A.-M."/>
            <person name="Schoenle A."/>
        </authorList>
    </citation>
    <scope>NUCLEOTIDE SEQUENCE [LARGE SCALE GENOMIC DNA]</scope>
</reference>
<dbReference type="AlphaFoldDB" id="A0AAV2IYJ9"/>
<sequence length="162" mass="16567">MEPVAPQGTSGPDLMGQPVSHQGISGATDGLCGGGSLPLRALGGSLSLSARLARLQKLVCLFTILPGVSGVIPSALSAASATVWRAQAFEIKDMEVDRSNRGLERVGSGSGGGEEMVLAWRLQAPLLSAVLSLCSLWNSAVNPLCEIRSPPLGADPAAVRPL</sequence>
<dbReference type="Proteomes" id="UP001497482">
    <property type="component" value="Chromosome 1"/>
</dbReference>
<proteinExistence type="predicted"/>
<keyword evidence="3" id="KW-1185">Reference proteome</keyword>
<accession>A0AAV2IYJ9</accession>
<feature type="region of interest" description="Disordered" evidence="1">
    <location>
        <begin position="1"/>
        <end position="20"/>
    </location>
</feature>
<organism evidence="2 3">
    <name type="scientific">Knipowitschia caucasica</name>
    <name type="common">Caucasian dwarf goby</name>
    <name type="synonym">Pomatoschistus caucasicus</name>
    <dbReference type="NCBI Taxonomy" id="637954"/>
    <lineage>
        <taxon>Eukaryota</taxon>
        <taxon>Metazoa</taxon>
        <taxon>Chordata</taxon>
        <taxon>Craniata</taxon>
        <taxon>Vertebrata</taxon>
        <taxon>Euteleostomi</taxon>
        <taxon>Actinopterygii</taxon>
        <taxon>Neopterygii</taxon>
        <taxon>Teleostei</taxon>
        <taxon>Neoteleostei</taxon>
        <taxon>Acanthomorphata</taxon>
        <taxon>Gobiaria</taxon>
        <taxon>Gobiiformes</taxon>
        <taxon>Gobioidei</taxon>
        <taxon>Gobiidae</taxon>
        <taxon>Gobiinae</taxon>
        <taxon>Knipowitschia</taxon>
    </lineage>
</organism>
<dbReference type="EMBL" id="OZ035823">
    <property type="protein sequence ID" value="CAL1569321.1"/>
    <property type="molecule type" value="Genomic_DNA"/>
</dbReference>
<evidence type="ECO:0000256" key="1">
    <source>
        <dbReference type="SAM" id="MobiDB-lite"/>
    </source>
</evidence>
<evidence type="ECO:0000313" key="3">
    <source>
        <dbReference type="Proteomes" id="UP001497482"/>
    </source>
</evidence>
<evidence type="ECO:0000313" key="2">
    <source>
        <dbReference type="EMBL" id="CAL1569321.1"/>
    </source>
</evidence>
<name>A0AAV2IYJ9_KNICA</name>
<gene>
    <name evidence="2" type="ORF">KC01_LOCUS1776</name>
</gene>
<protein>
    <submittedName>
        <fullName evidence="2">Uncharacterized protein</fullName>
    </submittedName>
</protein>